<keyword evidence="1" id="KW-1133">Transmembrane helix</keyword>
<gene>
    <name evidence="2" type="ORF">KL86DYS1_30018</name>
</gene>
<dbReference type="RefSeq" id="WP_296941688.1">
    <property type="nucleotide sequence ID" value="NZ_LT599032.1"/>
</dbReference>
<dbReference type="EMBL" id="FLUM01000003">
    <property type="protein sequence ID" value="SBW01564.1"/>
    <property type="molecule type" value="Genomic_DNA"/>
</dbReference>
<reference evidence="2" key="1">
    <citation type="submission" date="2016-04" db="EMBL/GenBank/DDBJ databases">
        <authorList>
            <person name="Evans L.H."/>
            <person name="Alamgir A."/>
            <person name="Owens N."/>
            <person name="Weber N.D."/>
            <person name="Virtaneva K."/>
            <person name="Barbian K."/>
            <person name="Babar A."/>
            <person name="Rosenke K."/>
        </authorList>
    </citation>
    <scope>NUCLEOTIDE SEQUENCE</scope>
    <source>
        <strain evidence="2">86-1</strain>
    </source>
</reference>
<name>A0A212JQ13_9BACT</name>
<keyword evidence="1" id="KW-0812">Transmembrane</keyword>
<protein>
    <submittedName>
        <fullName evidence="2">Uncharacterized protein</fullName>
    </submittedName>
</protein>
<organism evidence="2">
    <name type="scientific">uncultured Dysgonomonas sp</name>
    <dbReference type="NCBI Taxonomy" id="206096"/>
    <lineage>
        <taxon>Bacteria</taxon>
        <taxon>Pseudomonadati</taxon>
        <taxon>Bacteroidota</taxon>
        <taxon>Bacteroidia</taxon>
        <taxon>Bacteroidales</taxon>
        <taxon>Dysgonomonadaceae</taxon>
        <taxon>Dysgonomonas</taxon>
        <taxon>environmental samples</taxon>
    </lineage>
</organism>
<accession>A0A212JQ13</accession>
<evidence type="ECO:0000313" key="2">
    <source>
        <dbReference type="EMBL" id="SBW01564.1"/>
    </source>
</evidence>
<proteinExistence type="predicted"/>
<evidence type="ECO:0000256" key="1">
    <source>
        <dbReference type="SAM" id="Phobius"/>
    </source>
</evidence>
<sequence length="1305" mass="148887">MTKKGKKRLRIILITLALLIAGGFGLNWYLTYQLEDSLRQKFREEVSKATNGFYSFSYDHLSVGFFSGELIINGVELIPDSVVFEKWKNGDSLPDLYYKVKIDKIHFKGINLTWRKNYKNLDFSLFELKAPDIKVFQPQLHSSLKSSLDGQQNKERETLYQMISTYIDVLTVKQINLGNANIYYIVEDSISPVQYALSDANFNAYGFRLDKDSYSSGKLLYCDNFEFTADKPQQLLYSNQLILNTRNIKLSTIDELVQIEGVHLHPTDDFWAGRTEKAGAYLDATIKSVFIKGVKFKREKALNYLNADSFDISSTDIQYYSVKDKSTAQDGDSLKQNNADNDQTWSLYSITSPILQSISIGKIGIEKTKFHYTFTQDGRSDEYSLEQFDFHAKNFVIDSLSEKQKRFWYVDNFAMEATNIKGLIASNNSNVNIATLTLNTESKHFNISDIRVNPISTVNARKDYFSGNIKSILIDGLNYDTGVSAEQLKIESPNIRYFKVKKKSKPDSSKKDEIEISDDALDIFNPYANYLSVKNINLANANIIIHDLGSKDNFRLQKLNFYAVKFLIDEETRKTEKYLFTCDDIGLSFKDFDNILPGKHYRLKIKDTNISTLTGLLLLRDVKLIPQENTWNKAPATYYDIDIPLIRVKGFDNDSYLNKEKAKIKSLEVNSPRIQIIKTANSAINKDNETSSDKTISVIKSLVADNIDLKNVQVSYINRVSHDSLQTTLQALQLHSLQWDLNKDFRIDKFILESPKVDYIAKQISSPSENNLQAKGNRGDIDELLKIFGKKVTIGTFTLSNGAFNIQKPEINFKAELEDFNLSGIDWNHVTGKSFLDMASVNITKPTVDIRKSNSADTIQAQKKDSSSTDLYCSLRPYINKLSIKKFNLADAHINYEHSPDGKQQNQQTVNTTNLVLSGFFIDADARKVDMEDIRFNTNNLHFPIMDGFYTIDVGEIDINKKNASLALSGIKMTSVYPKMDFAYKHPTHMDWFDVTTGNISLSGVDYQRYFSDNILDAKRLVVKDVMLQNLKNKKIYTPPKLQPLIYTKLYDLPFRISIDTTDVSNFSVIYEELPKNGTVPGQISFMGMNARIDGLTNIASHPQQYMHLDANGNLMGTGYFTAKWDMSVSPDYDCFVLDAHLHRFDLRDLNRIITPLAKAEIKSGTLKYLTFRTEASSMNASVGMKFLYNDLRINILKGDDAESSNKFVTNIANAFLRSNNPNKENSKPREPYLYIERDPYHSTFNYFWQILQPAVVESVGVSQKKQNFAKKVTGFFSKVKNFFTGKKDNKPSTSQENIRPKVLK</sequence>
<keyword evidence="1" id="KW-0472">Membrane</keyword>
<feature type="transmembrane region" description="Helical" evidence="1">
    <location>
        <begin position="12"/>
        <end position="30"/>
    </location>
</feature>